<dbReference type="KEGG" id="aplc:110990785"/>
<dbReference type="Proteomes" id="UP000694845">
    <property type="component" value="Unplaced"/>
</dbReference>
<protein>
    <submittedName>
        <fullName evidence="3">Uncharacterized protein LOC110990785</fullName>
    </submittedName>
</protein>
<reference evidence="3" key="1">
    <citation type="submission" date="2025-08" db="UniProtKB">
        <authorList>
            <consortium name="RefSeq"/>
        </authorList>
    </citation>
    <scope>IDENTIFICATION</scope>
</reference>
<keyword evidence="1" id="KW-0472">Membrane</keyword>
<evidence type="ECO:0000256" key="1">
    <source>
        <dbReference type="SAM" id="Phobius"/>
    </source>
</evidence>
<keyword evidence="1" id="KW-0812">Transmembrane</keyword>
<proteinExistence type="predicted"/>
<sequence>MIQSTSHSWYIQFFDYGVPVLVVEVIGTLISYCCLLGKSCSIDEETRPGPLETVFWSLTHHWQLALLTTRLTRTTIMAKIWTLAPCLSVLLVSLLLLVEQ</sequence>
<feature type="transmembrane region" description="Helical" evidence="1">
    <location>
        <begin position="16"/>
        <end position="37"/>
    </location>
</feature>
<dbReference type="AlphaFoldDB" id="A0A8B8A6G6"/>
<evidence type="ECO:0000313" key="2">
    <source>
        <dbReference type="Proteomes" id="UP000694845"/>
    </source>
</evidence>
<dbReference type="GeneID" id="110990785"/>
<accession>A0A8B8A6G6</accession>
<keyword evidence="1" id="KW-1133">Transmembrane helix</keyword>
<name>A0A8B8A6G6_ACAPL</name>
<feature type="transmembrane region" description="Helical" evidence="1">
    <location>
        <begin position="80"/>
        <end position="98"/>
    </location>
</feature>
<organism evidence="2 3">
    <name type="scientific">Acanthaster planci</name>
    <name type="common">Crown-of-thorns starfish</name>
    <dbReference type="NCBI Taxonomy" id="133434"/>
    <lineage>
        <taxon>Eukaryota</taxon>
        <taxon>Metazoa</taxon>
        <taxon>Echinodermata</taxon>
        <taxon>Eleutherozoa</taxon>
        <taxon>Asterozoa</taxon>
        <taxon>Asteroidea</taxon>
        <taxon>Valvatacea</taxon>
        <taxon>Valvatida</taxon>
        <taxon>Acanthasteridae</taxon>
        <taxon>Acanthaster</taxon>
    </lineage>
</organism>
<gene>
    <name evidence="3" type="primary">LOC110990785</name>
</gene>
<dbReference type="RefSeq" id="XP_022111581.1">
    <property type="nucleotide sequence ID" value="XM_022255889.1"/>
</dbReference>
<evidence type="ECO:0000313" key="3">
    <source>
        <dbReference type="RefSeq" id="XP_022111581.1"/>
    </source>
</evidence>
<keyword evidence="2" id="KW-1185">Reference proteome</keyword>